<dbReference type="GO" id="GO:0005886">
    <property type="term" value="C:plasma membrane"/>
    <property type="evidence" value="ECO:0007669"/>
    <property type="project" value="UniProtKB-SubCell"/>
</dbReference>
<evidence type="ECO:0000256" key="2">
    <source>
        <dbReference type="ARBA" id="ARBA00010199"/>
    </source>
</evidence>
<dbReference type="PIRSF" id="PIRSF006603">
    <property type="entry name" value="DinF"/>
    <property type="match status" value="1"/>
</dbReference>
<accession>A0A4Q0VWX9</accession>
<feature type="transmembrane region" description="Helical" evidence="8">
    <location>
        <begin position="278"/>
        <end position="301"/>
    </location>
</feature>
<dbReference type="EMBL" id="QOUX01000027">
    <property type="protein sequence ID" value="RXJ02088.1"/>
    <property type="molecule type" value="Genomic_DNA"/>
</dbReference>
<feature type="transmembrane region" description="Helical" evidence="8">
    <location>
        <begin position="384"/>
        <end position="403"/>
    </location>
</feature>
<organism evidence="9 10">
    <name type="scientific">Anaerobacillus alkaliphilus</name>
    <dbReference type="NCBI Taxonomy" id="1548597"/>
    <lineage>
        <taxon>Bacteria</taxon>
        <taxon>Bacillati</taxon>
        <taxon>Bacillota</taxon>
        <taxon>Bacilli</taxon>
        <taxon>Bacillales</taxon>
        <taxon>Bacillaceae</taxon>
        <taxon>Anaerobacillus</taxon>
    </lineage>
</organism>
<dbReference type="CDD" id="cd13134">
    <property type="entry name" value="MATE_like_8"/>
    <property type="match status" value="1"/>
</dbReference>
<dbReference type="GO" id="GO:0015297">
    <property type="term" value="F:antiporter activity"/>
    <property type="evidence" value="ECO:0007669"/>
    <property type="project" value="InterPro"/>
</dbReference>
<feature type="transmembrane region" description="Helical" evidence="8">
    <location>
        <begin position="348"/>
        <end position="372"/>
    </location>
</feature>
<protein>
    <submittedName>
        <fullName evidence="9">MATE family efflux transporter</fullName>
    </submittedName>
</protein>
<evidence type="ECO:0000256" key="8">
    <source>
        <dbReference type="SAM" id="Phobius"/>
    </source>
</evidence>
<sequence>MEKSNVKKLTLFAITWPIFIESMLHMMLRTADTFMLSKVSDEAVAAVGVANQIVMFMFFLFNFVSVGAAVVIAQYLGAKKYGEIHKFSANAISLNFLFGIIISIVITVFSTPYLNLFNLEPELFSEAKIYMLIVGGALFLQALMLTVSAIIQAHGHTKYTMYVSVGMNVLNITGNYLFIFGALGFPQLGVTGVAISTVVSQFLGLIVNFLILFKKVNIQISLKELVTWQKHRVKQLLSIGVPSAIGQITYAASQVVTTGFIAILGAQILSTRIYTLNILYFVMVLSISLGRGTQIIVGHMIGAGEKEKAYQEAFKSLKLSMLLTLGVTTIIFFFREQLLGLFTSNPEIIMTGAVLLVMGFMLEPGRCLNIVLGQALQAAGDAKFLMMTTIIVIWGFIVPLYYFTGIYLGYGLIGIWIIFILDEWIRGVLLWARWRSKKWESKALVGKEKQQAG</sequence>
<keyword evidence="6 8" id="KW-1133">Transmembrane helix</keyword>
<evidence type="ECO:0000256" key="3">
    <source>
        <dbReference type="ARBA" id="ARBA00022448"/>
    </source>
</evidence>
<evidence type="ECO:0000256" key="4">
    <source>
        <dbReference type="ARBA" id="ARBA00022475"/>
    </source>
</evidence>
<comment type="similarity">
    <text evidence="2">Belongs to the multi antimicrobial extrusion (MATE) (TC 2.A.66.1) family.</text>
</comment>
<evidence type="ECO:0000313" key="10">
    <source>
        <dbReference type="Proteomes" id="UP000290649"/>
    </source>
</evidence>
<name>A0A4Q0VWX9_9BACI</name>
<dbReference type="PANTHER" id="PTHR42925">
    <property type="entry name" value="MULTIDRUG AND TOXIN EFFLUX PROTEIN MATE FAMILY"/>
    <property type="match status" value="1"/>
</dbReference>
<proteinExistence type="inferred from homology"/>
<keyword evidence="10" id="KW-1185">Reference proteome</keyword>
<feature type="transmembrane region" description="Helical" evidence="8">
    <location>
        <begin position="89"/>
        <end position="109"/>
    </location>
</feature>
<feature type="transmembrane region" description="Helical" evidence="8">
    <location>
        <begin position="9"/>
        <end position="28"/>
    </location>
</feature>
<reference evidence="9 10" key="1">
    <citation type="journal article" date="2019" name="Int. J. Syst. Evol. Microbiol.">
        <title>Anaerobacillus alkaliphilus sp. nov., a novel alkaliphilic and moderately halophilic bacterium.</title>
        <authorList>
            <person name="Borsodi A.K."/>
            <person name="Aszalos J.M."/>
            <person name="Bihari P."/>
            <person name="Nagy I."/>
            <person name="Schumann P."/>
            <person name="Sproer C."/>
            <person name="Kovacs A.L."/>
            <person name="Boka K."/>
            <person name="Dobosy P."/>
            <person name="Ovari M."/>
            <person name="Szili-Kovacs T."/>
            <person name="Toth E."/>
        </authorList>
    </citation>
    <scope>NUCLEOTIDE SEQUENCE [LARGE SCALE GENOMIC DNA]</scope>
    <source>
        <strain evidence="9 10">B16-10</strain>
    </source>
</reference>
<comment type="caution">
    <text evidence="9">The sequence shown here is derived from an EMBL/GenBank/DDBJ whole genome shotgun (WGS) entry which is preliminary data.</text>
</comment>
<feature type="transmembrane region" description="Helical" evidence="8">
    <location>
        <begin position="129"/>
        <end position="151"/>
    </location>
</feature>
<gene>
    <name evidence="9" type="ORF">DS745_08340</name>
</gene>
<keyword evidence="3" id="KW-0813">Transport</keyword>
<evidence type="ECO:0000256" key="1">
    <source>
        <dbReference type="ARBA" id="ARBA00004651"/>
    </source>
</evidence>
<feature type="transmembrane region" description="Helical" evidence="8">
    <location>
        <begin position="53"/>
        <end position="77"/>
    </location>
</feature>
<feature type="transmembrane region" description="Helical" evidence="8">
    <location>
        <begin position="409"/>
        <end position="432"/>
    </location>
</feature>
<evidence type="ECO:0000256" key="6">
    <source>
        <dbReference type="ARBA" id="ARBA00022989"/>
    </source>
</evidence>
<feature type="transmembrane region" description="Helical" evidence="8">
    <location>
        <begin position="191"/>
        <end position="213"/>
    </location>
</feature>
<dbReference type="RefSeq" id="WP_129077801.1">
    <property type="nucleotide sequence ID" value="NZ_QOUX01000027.1"/>
</dbReference>
<evidence type="ECO:0000256" key="5">
    <source>
        <dbReference type="ARBA" id="ARBA00022692"/>
    </source>
</evidence>
<dbReference type="AlphaFoldDB" id="A0A4Q0VWX9"/>
<feature type="transmembrane region" description="Helical" evidence="8">
    <location>
        <begin position="322"/>
        <end position="342"/>
    </location>
</feature>
<dbReference type="InterPro" id="IPR047135">
    <property type="entry name" value="YsiQ"/>
</dbReference>
<comment type="subcellular location">
    <subcellularLocation>
        <location evidence="1">Cell membrane</location>
        <topology evidence="1">Multi-pass membrane protein</topology>
    </subcellularLocation>
</comment>
<keyword evidence="4" id="KW-1003">Cell membrane</keyword>
<keyword evidence="7 8" id="KW-0472">Membrane</keyword>
<evidence type="ECO:0000256" key="7">
    <source>
        <dbReference type="ARBA" id="ARBA00023136"/>
    </source>
</evidence>
<dbReference type="PANTHER" id="PTHR42925:SF1">
    <property type="entry name" value="VIRULENCE FACTOR MVIN"/>
    <property type="match status" value="1"/>
</dbReference>
<dbReference type="OrthoDB" id="9806302at2"/>
<dbReference type="Pfam" id="PF01554">
    <property type="entry name" value="MatE"/>
    <property type="match status" value="2"/>
</dbReference>
<dbReference type="NCBIfam" id="TIGR00797">
    <property type="entry name" value="matE"/>
    <property type="match status" value="1"/>
</dbReference>
<dbReference type="InterPro" id="IPR048279">
    <property type="entry name" value="MdtK-like"/>
</dbReference>
<dbReference type="InterPro" id="IPR002528">
    <property type="entry name" value="MATE_fam"/>
</dbReference>
<feature type="transmembrane region" description="Helical" evidence="8">
    <location>
        <begin position="239"/>
        <end position="266"/>
    </location>
</feature>
<feature type="transmembrane region" description="Helical" evidence="8">
    <location>
        <begin position="163"/>
        <end position="185"/>
    </location>
</feature>
<dbReference type="Proteomes" id="UP000290649">
    <property type="component" value="Unassembled WGS sequence"/>
</dbReference>
<dbReference type="GO" id="GO:0042910">
    <property type="term" value="F:xenobiotic transmembrane transporter activity"/>
    <property type="evidence" value="ECO:0007669"/>
    <property type="project" value="InterPro"/>
</dbReference>
<evidence type="ECO:0000313" key="9">
    <source>
        <dbReference type="EMBL" id="RXJ02088.1"/>
    </source>
</evidence>
<keyword evidence="5 8" id="KW-0812">Transmembrane</keyword>